<dbReference type="EMBL" id="CM000913">
    <property type="protein sequence ID" value="EFG05441.1"/>
    <property type="molecule type" value="Genomic_DNA"/>
</dbReference>
<keyword evidence="3" id="KW-1185">Reference proteome</keyword>
<dbReference type="AlphaFoldDB" id="E2Q8A9"/>
<accession>E2Q8A9</accession>
<evidence type="ECO:0000313" key="2">
    <source>
        <dbReference type="EMBL" id="EFG05441.1"/>
    </source>
</evidence>
<dbReference type="Proteomes" id="UP000002357">
    <property type="component" value="Chromosome"/>
</dbReference>
<name>E2Q8A9_STRCL</name>
<feature type="region of interest" description="Disordered" evidence="1">
    <location>
        <begin position="46"/>
        <end position="83"/>
    </location>
</feature>
<evidence type="ECO:0000313" key="3">
    <source>
        <dbReference type="Proteomes" id="UP000002357"/>
    </source>
</evidence>
<evidence type="ECO:0000256" key="1">
    <source>
        <dbReference type="SAM" id="MobiDB-lite"/>
    </source>
</evidence>
<protein>
    <submittedName>
        <fullName evidence="2">Uncharacterized protein</fullName>
    </submittedName>
</protein>
<proteinExistence type="predicted"/>
<feature type="region of interest" description="Disordered" evidence="1">
    <location>
        <begin position="183"/>
        <end position="214"/>
    </location>
</feature>
<organism evidence="2 3">
    <name type="scientific">Streptomyces clavuligerus</name>
    <dbReference type="NCBI Taxonomy" id="1901"/>
    <lineage>
        <taxon>Bacteria</taxon>
        <taxon>Bacillati</taxon>
        <taxon>Actinomycetota</taxon>
        <taxon>Actinomycetes</taxon>
        <taxon>Kitasatosporales</taxon>
        <taxon>Streptomycetaceae</taxon>
        <taxon>Streptomyces</taxon>
    </lineage>
</organism>
<gene>
    <name evidence="2" type="ORF">SCLAV_0365</name>
</gene>
<dbReference type="eggNOG" id="ENOG5033RFQ">
    <property type="taxonomic scope" value="Bacteria"/>
</dbReference>
<dbReference type="STRING" id="1901.BB341_25975"/>
<sequence>MCGADGGRMKIPTVHRTARLRPAAAVVVLVPLLALSAACGRADGAREDGSGAIASVPDEPAAQRPSGTQDRAGDGGDKGSTTAGKSAYYDAQLEYVRCMRTKAGVKDFPDPRLSGYLDWSKINEIRDPNGDGSDTKGGRNGVCAEKMLAADELSPPRDKQKDYESMLAHATCMRDNGVSAFANPTLSGGGVMPGGEPDPMNPRIDERTPSYQRARTACESKLLEGLDGMQ</sequence>
<reference evidence="2 3" key="1">
    <citation type="journal article" date="2010" name="Genome Biol. Evol.">
        <title>The sequence of a 1.8-mb bacterial linear plasmid reveals a rich evolutionary reservoir of secondary metabolic pathways.</title>
        <authorList>
            <person name="Medema M.H."/>
            <person name="Trefzer A."/>
            <person name="Kovalchuk A."/>
            <person name="van den Berg M."/>
            <person name="Mueller U."/>
            <person name="Heijne W."/>
            <person name="Wu L."/>
            <person name="Alam M.T."/>
            <person name="Ronning C.M."/>
            <person name="Nierman W.C."/>
            <person name="Bovenberg R.A.L."/>
            <person name="Breitling R."/>
            <person name="Takano E."/>
        </authorList>
    </citation>
    <scope>NUCLEOTIDE SEQUENCE [LARGE SCALE GENOMIC DNA]</scope>
    <source>
        <strain evidence="3">ATCC 27064 / DSM 738 / JCM 4710 / NBRC 13307 / NCIMB 12785 / NRRL 3585 / VKM Ac-602</strain>
    </source>
</reference>